<reference evidence="1 2" key="1">
    <citation type="journal article" date="2002" name="Int. J. Syst. Evol. Microbiol.">
        <title>Sphingopyxis witflariensis sp. nov., isolated from activated sludge.</title>
        <authorList>
            <person name="Kampfer P."/>
            <person name="Witzenberger R."/>
            <person name="Denner E.B."/>
            <person name="Busse H.J."/>
            <person name="Neef A."/>
        </authorList>
    </citation>
    <scope>NUCLEOTIDE SEQUENCE [LARGE SCALE GENOMIC DNA]</scope>
    <source>
        <strain evidence="1 2">DSM 14551</strain>
    </source>
</reference>
<protein>
    <submittedName>
        <fullName evidence="1">Uncharacterized protein</fullName>
    </submittedName>
</protein>
<evidence type="ECO:0000313" key="2">
    <source>
        <dbReference type="Proteomes" id="UP000197097"/>
    </source>
</evidence>
<organism evidence="1 2">
    <name type="scientific">Sphingopyxis witflariensis</name>
    <dbReference type="NCBI Taxonomy" id="173675"/>
    <lineage>
        <taxon>Bacteria</taxon>
        <taxon>Pseudomonadati</taxon>
        <taxon>Pseudomonadota</taxon>
        <taxon>Alphaproteobacteria</taxon>
        <taxon>Sphingomonadales</taxon>
        <taxon>Sphingomonadaceae</taxon>
        <taxon>Sphingopyxis</taxon>
    </lineage>
</organism>
<name>A0A246JY19_9SPHN</name>
<accession>A0A246JY19</accession>
<dbReference type="AlphaFoldDB" id="A0A246JY19"/>
<proteinExistence type="predicted"/>
<evidence type="ECO:0000313" key="1">
    <source>
        <dbReference type="EMBL" id="OWQ97975.1"/>
    </source>
</evidence>
<gene>
    <name evidence="1" type="ORF">CDQ91_10165</name>
</gene>
<keyword evidence="2" id="KW-1185">Reference proteome</keyword>
<dbReference type="EMBL" id="NISJ01000004">
    <property type="protein sequence ID" value="OWQ97975.1"/>
    <property type="molecule type" value="Genomic_DNA"/>
</dbReference>
<comment type="caution">
    <text evidence="1">The sequence shown here is derived from an EMBL/GenBank/DDBJ whole genome shotgun (WGS) entry which is preliminary data.</text>
</comment>
<sequence>MLEDIKGYAFHIPGCAHFRLENGPHGLRHSVCDCGFVETSNAAAALTPSALPECPHEAWEDRGGANCCVDCGIWFEDATPSALSGDAREALDCEGLGDALGVLSHKLRMSGFLATEDGHAAYEKVVAEFQALSSKKGPRHG</sequence>
<dbReference type="Proteomes" id="UP000197097">
    <property type="component" value="Unassembled WGS sequence"/>
</dbReference>